<organism evidence="10 11">
    <name type="scientific">Bariatricus massiliensis</name>
    <dbReference type="NCBI Taxonomy" id="1745713"/>
    <lineage>
        <taxon>Bacteria</taxon>
        <taxon>Bacillati</taxon>
        <taxon>Bacillota</taxon>
        <taxon>Clostridia</taxon>
        <taxon>Lachnospirales</taxon>
        <taxon>Lachnospiraceae</taxon>
        <taxon>Bariatricus</taxon>
    </lineage>
</organism>
<evidence type="ECO:0000256" key="7">
    <source>
        <dbReference type="SAM" id="Phobius"/>
    </source>
</evidence>
<dbReference type="Proteomes" id="UP001299546">
    <property type="component" value="Unassembled WGS sequence"/>
</dbReference>
<dbReference type="InterPro" id="IPR036640">
    <property type="entry name" value="ABC1_TM_sf"/>
</dbReference>
<dbReference type="PROSITE" id="PS50929">
    <property type="entry name" value="ABC_TM1F"/>
    <property type="match status" value="1"/>
</dbReference>
<reference evidence="10 11" key="1">
    <citation type="submission" date="2021-10" db="EMBL/GenBank/DDBJ databases">
        <title>Collection of gut derived symbiotic bacterial strains cultured from healthy donors.</title>
        <authorList>
            <person name="Lin H."/>
            <person name="Littmann E."/>
            <person name="Kohout C."/>
            <person name="Pamer E.G."/>
        </authorList>
    </citation>
    <scope>NUCLEOTIDE SEQUENCE [LARGE SCALE GENOMIC DNA]</scope>
    <source>
        <strain evidence="10 11">DFI.1.165</strain>
    </source>
</reference>
<dbReference type="PANTHER" id="PTHR24221:SF654">
    <property type="entry name" value="ATP-BINDING CASSETTE SUB-FAMILY B MEMBER 6"/>
    <property type="match status" value="1"/>
</dbReference>
<dbReference type="Gene3D" id="3.40.50.300">
    <property type="entry name" value="P-loop containing nucleotide triphosphate hydrolases"/>
    <property type="match status" value="1"/>
</dbReference>
<evidence type="ECO:0000256" key="2">
    <source>
        <dbReference type="ARBA" id="ARBA00022692"/>
    </source>
</evidence>
<dbReference type="SMART" id="SM00382">
    <property type="entry name" value="AAA"/>
    <property type="match status" value="1"/>
</dbReference>
<accession>A0ABS8DIN2</accession>
<keyword evidence="4 10" id="KW-0067">ATP-binding</keyword>
<dbReference type="PROSITE" id="PS00211">
    <property type="entry name" value="ABC_TRANSPORTER_1"/>
    <property type="match status" value="1"/>
</dbReference>
<feature type="transmembrane region" description="Helical" evidence="7">
    <location>
        <begin position="156"/>
        <end position="179"/>
    </location>
</feature>
<keyword evidence="6 7" id="KW-0472">Membrane</keyword>
<feature type="transmembrane region" description="Helical" evidence="7">
    <location>
        <begin position="26"/>
        <end position="49"/>
    </location>
</feature>
<evidence type="ECO:0000313" key="10">
    <source>
        <dbReference type="EMBL" id="MCB7388288.1"/>
    </source>
</evidence>
<name>A0ABS8DIN2_9FIRM</name>
<dbReference type="PANTHER" id="PTHR24221">
    <property type="entry name" value="ATP-BINDING CASSETTE SUB-FAMILY B"/>
    <property type="match status" value="1"/>
</dbReference>
<dbReference type="Gene3D" id="1.20.1560.10">
    <property type="entry name" value="ABC transporter type 1, transmembrane domain"/>
    <property type="match status" value="1"/>
</dbReference>
<keyword evidence="5 7" id="KW-1133">Transmembrane helix</keyword>
<feature type="domain" description="ABC transmembrane type-1" evidence="9">
    <location>
        <begin position="29"/>
        <end position="299"/>
    </location>
</feature>
<evidence type="ECO:0000256" key="1">
    <source>
        <dbReference type="ARBA" id="ARBA00004651"/>
    </source>
</evidence>
<feature type="transmembrane region" description="Helical" evidence="7">
    <location>
        <begin position="61"/>
        <end position="83"/>
    </location>
</feature>
<feature type="transmembrane region" description="Helical" evidence="7">
    <location>
        <begin position="246"/>
        <end position="273"/>
    </location>
</feature>
<comment type="caution">
    <text evidence="10">The sequence shown here is derived from an EMBL/GenBank/DDBJ whole genome shotgun (WGS) entry which is preliminary data.</text>
</comment>
<evidence type="ECO:0000256" key="6">
    <source>
        <dbReference type="ARBA" id="ARBA00023136"/>
    </source>
</evidence>
<dbReference type="CDD" id="cd03228">
    <property type="entry name" value="ABCC_MRP_Like"/>
    <property type="match status" value="1"/>
</dbReference>
<evidence type="ECO:0000259" key="9">
    <source>
        <dbReference type="PROSITE" id="PS50929"/>
    </source>
</evidence>
<dbReference type="SUPFAM" id="SSF52540">
    <property type="entry name" value="P-loop containing nucleoside triphosphate hydrolases"/>
    <property type="match status" value="1"/>
</dbReference>
<keyword evidence="11" id="KW-1185">Reference proteome</keyword>
<evidence type="ECO:0000313" key="11">
    <source>
        <dbReference type="Proteomes" id="UP001299546"/>
    </source>
</evidence>
<evidence type="ECO:0000256" key="4">
    <source>
        <dbReference type="ARBA" id="ARBA00022840"/>
    </source>
</evidence>
<dbReference type="Pfam" id="PF00664">
    <property type="entry name" value="ABC_membrane"/>
    <property type="match status" value="1"/>
</dbReference>
<dbReference type="PROSITE" id="PS50893">
    <property type="entry name" value="ABC_TRANSPORTER_2"/>
    <property type="match status" value="1"/>
</dbReference>
<evidence type="ECO:0000256" key="3">
    <source>
        <dbReference type="ARBA" id="ARBA00022741"/>
    </source>
</evidence>
<gene>
    <name evidence="10" type="ORF">LIZ65_13445</name>
</gene>
<dbReference type="GO" id="GO:0005524">
    <property type="term" value="F:ATP binding"/>
    <property type="evidence" value="ECO:0007669"/>
    <property type="project" value="UniProtKB-KW"/>
</dbReference>
<dbReference type="InterPro" id="IPR011527">
    <property type="entry name" value="ABC1_TM_dom"/>
</dbReference>
<comment type="subcellular location">
    <subcellularLocation>
        <location evidence="1">Cell membrane</location>
        <topology evidence="1">Multi-pass membrane protein</topology>
    </subcellularLocation>
</comment>
<dbReference type="InterPro" id="IPR003439">
    <property type="entry name" value="ABC_transporter-like_ATP-bd"/>
</dbReference>
<protein>
    <submittedName>
        <fullName evidence="10">ABC transporter ATP-binding protein/permease</fullName>
    </submittedName>
</protein>
<evidence type="ECO:0000256" key="5">
    <source>
        <dbReference type="ARBA" id="ARBA00022989"/>
    </source>
</evidence>
<keyword evidence="2 7" id="KW-0812">Transmembrane</keyword>
<keyword evidence="3" id="KW-0547">Nucleotide-binding</keyword>
<dbReference type="InterPro" id="IPR039421">
    <property type="entry name" value="Type_1_exporter"/>
</dbReference>
<sequence length="566" mass="64375">MKVIQQIKKEGKLVYYFLQETFVWKYYGMMILLIILSIITNLSFSYSFSTILSGGLGFMKWWTSILLVFVCGKIACTVCGFLYSQLSLKFKMRLKELYLHRISDKLLKADYTWIVKQRGGDLIGRSCEDINWCAETVAVYIPKLIKSVGLLTFNTVFLSLFHPLLGAAFLIPIPVLFFSEWRGRQICQRFLQQSTEVMSERNAVFEDIVSHHELVAHSAVQEEMLGRTEKVVQRYAKMFGRSMGALVGWMSPAILLNKVPLILIGILGSVFIYQGRISVEAFLTAFLFTYLFNAELAELDDFMANFPTLAVFLERVREIMECPQQNFGACDSLPDSQVMIRFDGVSFRYGDGPQERMIFENLSFEARRGEHVLLLGRNGCGKTTVLKLACGIYQTLEKGCITLCGHLPEEYTLPAMYRMISYVPSEPVLWEGTLEGNLTFENELPEGQLLDALREFDFHAVFPEKKDREILDLHVENKGSNLSGGQRQRIGLARAWLSGTPILLIDEATNSLDSQGEERIIQFLCASDRTICMTTHHAGLSGFFDKGLDMENGKELLWKEKCHDTC</sequence>
<dbReference type="EMBL" id="JAJCIS010000010">
    <property type="protein sequence ID" value="MCB7388288.1"/>
    <property type="molecule type" value="Genomic_DNA"/>
</dbReference>
<dbReference type="InterPro" id="IPR017871">
    <property type="entry name" value="ABC_transporter-like_CS"/>
</dbReference>
<dbReference type="InterPro" id="IPR027417">
    <property type="entry name" value="P-loop_NTPase"/>
</dbReference>
<evidence type="ECO:0000259" key="8">
    <source>
        <dbReference type="PROSITE" id="PS50893"/>
    </source>
</evidence>
<proteinExistence type="predicted"/>
<dbReference type="RefSeq" id="WP_066731457.1">
    <property type="nucleotide sequence ID" value="NZ_JAJCIQ010000010.1"/>
</dbReference>
<feature type="domain" description="ABC transporter" evidence="8">
    <location>
        <begin position="340"/>
        <end position="563"/>
    </location>
</feature>
<dbReference type="Pfam" id="PF00005">
    <property type="entry name" value="ABC_tran"/>
    <property type="match status" value="1"/>
</dbReference>
<dbReference type="InterPro" id="IPR003593">
    <property type="entry name" value="AAA+_ATPase"/>
</dbReference>
<dbReference type="SUPFAM" id="SSF90123">
    <property type="entry name" value="ABC transporter transmembrane region"/>
    <property type="match status" value="1"/>
</dbReference>